<keyword evidence="2" id="KW-1185">Reference proteome</keyword>
<dbReference type="InterPro" id="IPR010982">
    <property type="entry name" value="Lambda_DNA-bd_dom_sf"/>
</dbReference>
<reference evidence="2" key="1">
    <citation type="submission" date="2016-10" db="EMBL/GenBank/DDBJ databases">
        <authorList>
            <person name="Varghese N."/>
            <person name="Submissions S."/>
        </authorList>
    </citation>
    <scope>NUCLEOTIDE SEQUENCE [LARGE SCALE GENOMIC DNA]</scope>
    <source>
        <strain evidence="2">CGMCC 1.6495</strain>
    </source>
</reference>
<dbReference type="EMBL" id="FOGS01000007">
    <property type="protein sequence ID" value="SES11920.1"/>
    <property type="molecule type" value="Genomic_DNA"/>
</dbReference>
<evidence type="ECO:0000313" key="1">
    <source>
        <dbReference type="EMBL" id="SES11920.1"/>
    </source>
</evidence>
<protein>
    <submittedName>
        <fullName evidence="1">DNA-binding transcriptional regulator Cro</fullName>
    </submittedName>
</protein>
<accession>A0A1H9UQV4</accession>
<dbReference type="InterPro" id="IPR001387">
    <property type="entry name" value="Cro/C1-type_HTH"/>
</dbReference>
<proteinExistence type="predicted"/>
<dbReference type="GO" id="GO:0003677">
    <property type="term" value="F:DNA binding"/>
    <property type="evidence" value="ECO:0007669"/>
    <property type="project" value="UniProtKB-KW"/>
</dbReference>
<dbReference type="STRING" id="416874.SAMN04487958_107169"/>
<dbReference type="InterPro" id="IPR031856">
    <property type="entry name" value="YdaS_toxin-like"/>
</dbReference>
<gene>
    <name evidence="1" type="ORF">SAMN04487958_107169</name>
</gene>
<dbReference type="CDD" id="cd00093">
    <property type="entry name" value="HTH_XRE"/>
    <property type="match status" value="1"/>
</dbReference>
<dbReference type="Pfam" id="PF15943">
    <property type="entry name" value="YdaS_toxin"/>
    <property type="match status" value="1"/>
</dbReference>
<dbReference type="AlphaFoldDB" id="A0A1H9UQV4"/>
<dbReference type="Proteomes" id="UP000198505">
    <property type="component" value="Unassembled WGS sequence"/>
</dbReference>
<dbReference type="SUPFAM" id="SSF47413">
    <property type="entry name" value="lambda repressor-like DNA-binding domains"/>
    <property type="match status" value="1"/>
</dbReference>
<organism evidence="1 2">
    <name type="scientific">Vreelandella subterranea</name>
    <dbReference type="NCBI Taxonomy" id="416874"/>
    <lineage>
        <taxon>Bacteria</taxon>
        <taxon>Pseudomonadati</taxon>
        <taxon>Pseudomonadota</taxon>
        <taxon>Gammaproteobacteria</taxon>
        <taxon>Oceanospirillales</taxon>
        <taxon>Halomonadaceae</taxon>
        <taxon>Vreelandella</taxon>
    </lineage>
</organism>
<dbReference type="RefSeq" id="WP_092828103.1">
    <property type="nucleotide sequence ID" value="NZ_FOGS01000007.1"/>
</dbReference>
<sequence length="78" mass="8243">MSQTSTFQSLVGYFGTQIKTAELLKVDQATVSGWVRGKHGMSPAVALRAQKLTGGAFTAAQLCPSVFTEPPLDEVASQ</sequence>
<dbReference type="Gene3D" id="1.10.260.40">
    <property type="entry name" value="lambda repressor-like DNA-binding domains"/>
    <property type="match status" value="1"/>
</dbReference>
<name>A0A1H9UQV4_9GAMM</name>
<keyword evidence="1" id="KW-0238">DNA-binding</keyword>
<evidence type="ECO:0000313" key="2">
    <source>
        <dbReference type="Proteomes" id="UP000198505"/>
    </source>
</evidence>